<dbReference type="GO" id="GO:0008650">
    <property type="term" value="F:rRNA (uridine-2'-O-)-methyltransferase activity"/>
    <property type="evidence" value="ECO:0000318"/>
    <property type="project" value="GO_Central"/>
</dbReference>
<feature type="domain" description="Ribosomal RNA methyltransferase FtsJ" evidence="7">
    <location>
        <begin position="73"/>
        <end position="201"/>
    </location>
</feature>
<reference evidence="8" key="2">
    <citation type="submission" date="2025-08" db="UniProtKB">
        <authorList>
            <consortium name="Ensembl"/>
        </authorList>
    </citation>
    <scope>IDENTIFICATION</scope>
</reference>
<keyword evidence="2" id="KW-0698">rRNA processing</keyword>
<reference evidence="9" key="1">
    <citation type="journal article" date="2002" name="Science">
        <title>The draft genome of Ciona intestinalis: insights into chordate and vertebrate origins.</title>
        <authorList>
            <person name="Dehal P."/>
            <person name="Satou Y."/>
            <person name="Campbell R.K."/>
            <person name="Chapman J."/>
            <person name="Degnan B."/>
            <person name="De Tomaso A."/>
            <person name="Davidson B."/>
            <person name="Di Gregorio A."/>
            <person name="Gelpke M."/>
            <person name="Goodstein D.M."/>
            <person name="Harafuji N."/>
            <person name="Hastings K.E."/>
            <person name="Ho I."/>
            <person name="Hotta K."/>
            <person name="Huang W."/>
            <person name="Kawashima T."/>
            <person name="Lemaire P."/>
            <person name="Martinez D."/>
            <person name="Meinertzhagen I.A."/>
            <person name="Necula S."/>
            <person name="Nonaka M."/>
            <person name="Putnam N."/>
            <person name="Rash S."/>
            <person name="Saiga H."/>
            <person name="Satake M."/>
            <person name="Terry A."/>
            <person name="Yamada L."/>
            <person name="Wang H.G."/>
            <person name="Awazu S."/>
            <person name="Azumi K."/>
            <person name="Boore J."/>
            <person name="Branno M."/>
            <person name="Chin-Bow S."/>
            <person name="DeSantis R."/>
            <person name="Doyle S."/>
            <person name="Francino P."/>
            <person name="Keys D.N."/>
            <person name="Haga S."/>
            <person name="Hayashi H."/>
            <person name="Hino K."/>
            <person name="Imai K.S."/>
            <person name="Inaba K."/>
            <person name="Kano S."/>
            <person name="Kobayashi K."/>
            <person name="Kobayashi M."/>
            <person name="Lee B.I."/>
            <person name="Makabe K.W."/>
            <person name="Manohar C."/>
            <person name="Matassi G."/>
            <person name="Medina M."/>
            <person name="Mochizuki Y."/>
            <person name="Mount S."/>
            <person name="Morishita T."/>
            <person name="Miura S."/>
            <person name="Nakayama A."/>
            <person name="Nishizaka S."/>
            <person name="Nomoto H."/>
            <person name="Ohta F."/>
            <person name="Oishi K."/>
            <person name="Rigoutsos I."/>
            <person name="Sano M."/>
            <person name="Sasaki A."/>
            <person name="Sasakura Y."/>
            <person name="Shoguchi E."/>
            <person name="Shin-i T."/>
            <person name="Spagnuolo A."/>
            <person name="Stainier D."/>
            <person name="Suzuki M.M."/>
            <person name="Tassy O."/>
            <person name="Takatori N."/>
            <person name="Tokuoka M."/>
            <person name="Yagi K."/>
            <person name="Yoshizaki F."/>
            <person name="Wada S."/>
            <person name="Zhang C."/>
            <person name="Hyatt P.D."/>
            <person name="Larimer F."/>
            <person name="Detter C."/>
            <person name="Doggett N."/>
            <person name="Glavina T."/>
            <person name="Hawkins T."/>
            <person name="Richardson P."/>
            <person name="Lucas S."/>
            <person name="Kohara Y."/>
            <person name="Levine M."/>
            <person name="Satoh N."/>
            <person name="Rokhsar D.S."/>
        </authorList>
    </citation>
    <scope>NUCLEOTIDE SEQUENCE [LARGE SCALE GENOMIC DNA]</scope>
</reference>
<keyword evidence="3" id="KW-0489">Methyltransferase</keyword>
<dbReference type="FunCoup" id="F6QG58">
    <property type="interactions" value="69"/>
</dbReference>
<dbReference type="InterPro" id="IPR029063">
    <property type="entry name" value="SAM-dependent_MTases_sf"/>
</dbReference>
<keyword evidence="4" id="KW-0808">Transferase</keyword>
<dbReference type="OMA" id="YTIVECG"/>
<dbReference type="HOGENOM" id="CLU_1354196_0_0_1"/>
<dbReference type="PANTHER" id="PTHR10920">
    <property type="entry name" value="RIBOSOMAL RNA METHYLTRANSFERASE"/>
    <property type="match status" value="1"/>
</dbReference>
<dbReference type="GO" id="GO:0001510">
    <property type="term" value="P:RNA methylation"/>
    <property type="evidence" value="ECO:0000318"/>
    <property type="project" value="GO_Central"/>
</dbReference>
<comment type="similarity">
    <text evidence="1">Belongs to the class I-like SAM-binding methyltransferase superfamily. RNA methyltransferase RlmE family.</text>
</comment>
<evidence type="ECO:0000256" key="4">
    <source>
        <dbReference type="ARBA" id="ARBA00022679"/>
    </source>
</evidence>
<organism evidence="8 9">
    <name type="scientific">Ciona intestinalis</name>
    <name type="common">Transparent sea squirt</name>
    <name type="synonym">Ascidia intestinalis</name>
    <dbReference type="NCBI Taxonomy" id="7719"/>
    <lineage>
        <taxon>Eukaryota</taxon>
        <taxon>Metazoa</taxon>
        <taxon>Chordata</taxon>
        <taxon>Tunicata</taxon>
        <taxon>Ascidiacea</taxon>
        <taxon>Phlebobranchia</taxon>
        <taxon>Cionidae</taxon>
        <taxon>Ciona</taxon>
    </lineage>
</organism>
<dbReference type="Pfam" id="PF01728">
    <property type="entry name" value="FtsJ"/>
    <property type="match status" value="1"/>
</dbReference>
<dbReference type="STRING" id="7719.ENSCINP00000025277"/>
<keyword evidence="9" id="KW-1185">Reference proteome</keyword>
<dbReference type="PANTHER" id="PTHR10920:SF18">
    <property type="entry name" value="RRNA METHYLTRANSFERASE 2, MITOCHONDRIAL"/>
    <property type="match status" value="1"/>
</dbReference>
<evidence type="ECO:0000259" key="7">
    <source>
        <dbReference type="Pfam" id="PF01728"/>
    </source>
</evidence>
<accession>F6QG58</accession>
<dbReference type="AlphaFoldDB" id="F6QG58"/>
<dbReference type="Proteomes" id="UP000008144">
    <property type="component" value="Unassembled WGS sequence"/>
</dbReference>
<dbReference type="SUPFAM" id="SSF53335">
    <property type="entry name" value="S-adenosyl-L-methionine-dependent methyltransferases"/>
    <property type="match status" value="1"/>
</dbReference>
<evidence type="ECO:0000256" key="1">
    <source>
        <dbReference type="ARBA" id="ARBA00009258"/>
    </source>
</evidence>
<evidence type="ECO:0000256" key="2">
    <source>
        <dbReference type="ARBA" id="ARBA00022552"/>
    </source>
</evidence>
<sequence>MTTLPKSICRLYNVVTQRIQHRSVHLGQAVEIKKRKIRVGSKNFMEIPIKGTIEYVSRQLSDPFVKMRHLEGYRCRSAYKLMDIVEKHDLLKPGMKVVDLGAAPGSWSQVAAERVINKDDDGLVIAVDLLKFPPLDGVTQITGDFTKKETQDEIKALLGTEENRFVDIVLCDAAPSASGFKNKDHLAIVQIIAAATNFTLKV</sequence>
<dbReference type="Ensembl" id="ENSCINT00000025523.2">
    <property type="protein sequence ID" value="ENSCINP00000025277.2"/>
    <property type="gene ID" value="ENSCING00000013861.2"/>
</dbReference>
<evidence type="ECO:0000256" key="5">
    <source>
        <dbReference type="ARBA" id="ARBA00022691"/>
    </source>
</evidence>
<dbReference type="GO" id="GO:0005739">
    <property type="term" value="C:mitochondrion"/>
    <property type="evidence" value="ECO:0000318"/>
    <property type="project" value="GO_Central"/>
</dbReference>
<evidence type="ECO:0000256" key="6">
    <source>
        <dbReference type="ARBA" id="ARBA00041184"/>
    </source>
</evidence>
<protein>
    <recommendedName>
        <fullName evidence="6">rRNA methyltransferase 2, mitochondrial</fullName>
    </recommendedName>
</protein>
<dbReference type="InterPro" id="IPR050082">
    <property type="entry name" value="RNA_methyltr_RlmE"/>
</dbReference>
<keyword evidence="5" id="KW-0949">S-adenosyl-L-methionine</keyword>
<dbReference type="Gene3D" id="3.40.50.150">
    <property type="entry name" value="Vaccinia Virus protein VP39"/>
    <property type="match status" value="1"/>
</dbReference>
<evidence type="ECO:0000313" key="9">
    <source>
        <dbReference type="Proteomes" id="UP000008144"/>
    </source>
</evidence>
<dbReference type="GeneTree" id="ENSGT00730000111241"/>
<dbReference type="InterPro" id="IPR002877">
    <property type="entry name" value="RNA_MeTrfase_FtsJ_dom"/>
</dbReference>
<evidence type="ECO:0000256" key="3">
    <source>
        <dbReference type="ARBA" id="ARBA00022603"/>
    </source>
</evidence>
<dbReference type="InParanoid" id="F6QG58"/>
<name>F6QG58_CIOIN</name>
<reference evidence="8" key="3">
    <citation type="submission" date="2025-09" db="UniProtKB">
        <authorList>
            <consortium name="Ensembl"/>
        </authorList>
    </citation>
    <scope>IDENTIFICATION</scope>
</reference>
<proteinExistence type="inferred from homology"/>
<evidence type="ECO:0000313" key="8">
    <source>
        <dbReference type="Ensembl" id="ENSCINP00000025277.2"/>
    </source>
</evidence>